<evidence type="ECO:0000313" key="2">
    <source>
        <dbReference type="Proteomes" id="UP000641646"/>
    </source>
</evidence>
<accession>A0A926VJZ4</accession>
<proteinExistence type="predicted"/>
<dbReference type="RefSeq" id="WP_190469021.1">
    <property type="nucleotide sequence ID" value="NZ_JACJPW010000066.1"/>
</dbReference>
<reference evidence="1" key="2">
    <citation type="submission" date="2020-08" db="EMBL/GenBank/DDBJ databases">
        <authorList>
            <person name="Chen M."/>
            <person name="Teng W."/>
            <person name="Zhao L."/>
            <person name="Hu C."/>
            <person name="Zhou Y."/>
            <person name="Han B."/>
            <person name="Song L."/>
            <person name="Shu W."/>
        </authorList>
    </citation>
    <scope>NUCLEOTIDE SEQUENCE</scope>
    <source>
        <strain evidence="1">FACHB-1375</strain>
    </source>
</reference>
<gene>
    <name evidence="1" type="ORF">H6G03_22695</name>
</gene>
<name>A0A926VJZ4_9CYAN</name>
<reference evidence="1" key="1">
    <citation type="journal article" date="2015" name="ISME J.">
        <title>Draft Genome Sequence of Streptomyces incarnatus NRRL8089, which Produces the Nucleoside Antibiotic Sinefungin.</title>
        <authorList>
            <person name="Oshima K."/>
            <person name="Hattori M."/>
            <person name="Shimizu H."/>
            <person name="Fukuda K."/>
            <person name="Nemoto M."/>
            <person name="Inagaki K."/>
            <person name="Tamura T."/>
        </authorList>
    </citation>
    <scope>NUCLEOTIDE SEQUENCE</scope>
    <source>
        <strain evidence="1">FACHB-1375</strain>
    </source>
</reference>
<keyword evidence="2" id="KW-1185">Reference proteome</keyword>
<dbReference type="Proteomes" id="UP000641646">
    <property type="component" value="Unassembled WGS sequence"/>
</dbReference>
<dbReference type="AlphaFoldDB" id="A0A926VJZ4"/>
<evidence type="ECO:0000313" key="1">
    <source>
        <dbReference type="EMBL" id="MBD2183839.1"/>
    </source>
</evidence>
<organism evidence="1 2">
    <name type="scientific">Aerosakkonema funiforme FACHB-1375</name>
    <dbReference type="NCBI Taxonomy" id="2949571"/>
    <lineage>
        <taxon>Bacteria</taxon>
        <taxon>Bacillati</taxon>
        <taxon>Cyanobacteriota</taxon>
        <taxon>Cyanophyceae</taxon>
        <taxon>Oscillatoriophycideae</taxon>
        <taxon>Aerosakkonematales</taxon>
        <taxon>Aerosakkonemataceae</taxon>
        <taxon>Aerosakkonema</taxon>
    </lineage>
</organism>
<comment type="caution">
    <text evidence="1">The sequence shown here is derived from an EMBL/GenBank/DDBJ whole genome shotgun (WGS) entry which is preliminary data.</text>
</comment>
<protein>
    <submittedName>
        <fullName evidence="1">Uncharacterized protein</fullName>
    </submittedName>
</protein>
<sequence length="482" mass="55813">MGAASRYWKFITIDATGRRKVEEIASAKVFLKQLFREQIGQPDVGDAMWQRQLWRLLLQDSTRGMADVCLRCFISHQIEQVCVQLETQFGREHGFTRSDLFPFVLDDDSVLKEREKGGKRESNYKSLATEILQSFDPERSSLATWTTRLVKHHQELNKFLLERGVYLISNWAILNDTKRKQLQRIFSEFCRFTSVEIERACILLDSYHAVYRRDRLKSRQSLRADLTATLPESLPLRSRCLPPTDTQLQQIAQLFRAKTSQILSGESVMKELQDMAEYLREYRIYVRGGKPPEESLDEPNNREFAVSIKANIFGSTLEEREEETEFLKLYRDSFEKSLDEAVKGAIASRISLLQRQNSQASQQFLLALNLFHCQAKSMAEIASLVGLQAQYQVTRLLKLKEFRSDVRQQMLKLLRNWVLEKATAYADPEQLQTLSERVDTALDEQITAIIQQAEAEACTAKKTSVKSLFTEKICQHLQELKF</sequence>
<dbReference type="EMBL" id="JACJPW010000066">
    <property type="protein sequence ID" value="MBD2183839.1"/>
    <property type="molecule type" value="Genomic_DNA"/>
</dbReference>